<evidence type="ECO:0000313" key="4">
    <source>
        <dbReference type="Proteomes" id="UP000663842"/>
    </source>
</evidence>
<dbReference type="InterPro" id="IPR050863">
    <property type="entry name" value="CenT-Element_Derived"/>
</dbReference>
<evidence type="ECO:0000259" key="2">
    <source>
        <dbReference type="Pfam" id="PF03184"/>
    </source>
</evidence>
<name>A0A820DW78_9BILA</name>
<proteinExistence type="predicted"/>
<organism evidence="3 4">
    <name type="scientific">Rotaria magnacalcarata</name>
    <dbReference type="NCBI Taxonomy" id="392030"/>
    <lineage>
        <taxon>Eukaryota</taxon>
        <taxon>Metazoa</taxon>
        <taxon>Spiralia</taxon>
        <taxon>Gnathifera</taxon>
        <taxon>Rotifera</taxon>
        <taxon>Eurotatoria</taxon>
        <taxon>Bdelloidea</taxon>
        <taxon>Philodinida</taxon>
        <taxon>Philodinidae</taxon>
        <taxon>Rotaria</taxon>
    </lineage>
</organism>
<dbReference type="Pfam" id="PF03184">
    <property type="entry name" value="DDE_1"/>
    <property type="match status" value="1"/>
</dbReference>
<accession>A0A820DW78</accession>
<protein>
    <recommendedName>
        <fullName evidence="2">DDE-1 domain-containing protein</fullName>
    </recommendedName>
</protein>
<dbReference type="Proteomes" id="UP000663842">
    <property type="component" value="Unassembled WGS sequence"/>
</dbReference>
<dbReference type="EMBL" id="CAJOBF010007695">
    <property type="protein sequence ID" value="CAF4238999.1"/>
    <property type="molecule type" value="Genomic_DNA"/>
</dbReference>
<dbReference type="GO" id="GO:0003677">
    <property type="term" value="F:DNA binding"/>
    <property type="evidence" value="ECO:0007669"/>
    <property type="project" value="TreeGrafter"/>
</dbReference>
<gene>
    <name evidence="3" type="ORF">UXM345_LOCUS30073</name>
</gene>
<dbReference type="AlphaFoldDB" id="A0A820DW78"/>
<evidence type="ECO:0000256" key="1">
    <source>
        <dbReference type="SAM" id="MobiDB-lite"/>
    </source>
</evidence>
<dbReference type="GO" id="GO:0005634">
    <property type="term" value="C:nucleus"/>
    <property type="evidence" value="ECO:0007669"/>
    <property type="project" value="TreeGrafter"/>
</dbReference>
<feature type="region of interest" description="Disordered" evidence="1">
    <location>
        <begin position="187"/>
        <end position="208"/>
    </location>
</feature>
<sequence>MRKQQRHILLFLDNAPVHPPDVQLENIKLKFFSPNTTAKIQPMDQGVIRALKVYYRRHLVKLIITGAGVAVTADDINITALDVVYWIRGASEAVSETTIRNTFKSAGIENLSVIDGIDAVQEISITDEIISAEDKSIEELDRVLRHLTIGGKPMSGYDIMCTDDNAPSFNEWNDSNDKLLVINGIINDDGDSNEDQPNDDVPSEDPPFLSECLNLSKPTDALLDSTLSKQRSILDYFKYAPV</sequence>
<evidence type="ECO:0000313" key="3">
    <source>
        <dbReference type="EMBL" id="CAF4238999.1"/>
    </source>
</evidence>
<feature type="compositionally biased region" description="Acidic residues" evidence="1">
    <location>
        <begin position="188"/>
        <end position="203"/>
    </location>
</feature>
<dbReference type="InterPro" id="IPR004875">
    <property type="entry name" value="DDE_SF_endonuclease_dom"/>
</dbReference>
<comment type="caution">
    <text evidence="3">The sequence shown here is derived from an EMBL/GenBank/DDBJ whole genome shotgun (WGS) entry which is preliminary data.</text>
</comment>
<feature type="domain" description="DDE-1" evidence="2">
    <location>
        <begin position="2"/>
        <end position="103"/>
    </location>
</feature>
<dbReference type="PANTHER" id="PTHR19303:SF73">
    <property type="entry name" value="PROTEIN PDC2"/>
    <property type="match status" value="1"/>
</dbReference>
<dbReference type="PANTHER" id="PTHR19303">
    <property type="entry name" value="TRANSPOSON"/>
    <property type="match status" value="1"/>
</dbReference>
<reference evidence="3" key="1">
    <citation type="submission" date="2021-02" db="EMBL/GenBank/DDBJ databases">
        <authorList>
            <person name="Nowell W R."/>
        </authorList>
    </citation>
    <scope>NUCLEOTIDE SEQUENCE</scope>
</reference>